<dbReference type="EMBL" id="CAJVPQ010002897">
    <property type="protein sequence ID" value="CAG8611834.1"/>
    <property type="molecule type" value="Genomic_DNA"/>
</dbReference>
<comment type="caution">
    <text evidence="1">The sequence shown here is derived from an EMBL/GenBank/DDBJ whole genome shotgun (WGS) entry which is preliminary data.</text>
</comment>
<reference evidence="1" key="1">
    <citation type="submission" date="2021-06" db="EMBL/GenBank/DDBJ databases">
        <authorList>
            <person name="Kallberg Y."/>
            <person name="Tangrot J."/>
            <person name="Rosling A."/>
        </authorList>
    </citation>
    <scope>NUCLEOTIDE SEQUENCE</scope>
    <source>
        <strain evidence="1">UK204</strain>
    </source>
</reference>
<gene>
    <name evidence="1" type="ORF">FCALED_LOCUS9111</name>
</gene>
<proteinExistence type="predicted"/>
<accession>A0A9N9GM56</accession>
<sequence length="92" mass="11012">MTQYRNIHRVEKRDPVSKNLNFIRNTNYTSHIIKKRYNNQYYVVSAQHRDWMIEILSVDISVWNCCSLNAHFRLLNAHFESLMNISDNVPNA</sequence>
<name>A0A9N9GM56_9GLOM</name>
<protein>
    <submittedName>
        <fullName evidence="1">4112_t:CDS:1</fullName>
    </submittedName>
</protein>
<evidence type="ECO:0000313" key="1">
    <source>
        <dbReference type="EMBL" id="CAG8611834.1"/>
    </source>
</evidence>
<organism evidence="1 2">
    <name type="scientific">Funneliformis caledonium</name>
    <dbReference type="NCBI Taxonomy" id="1117310"/>
    <lineage>
        <taxon>Eukaryota</taxon>
        <taxon>Fungi</taxon>
        <taxon>Fungi incertae sedis</taxon>
        <taxon>Mucoromycota</taxon>
        <taxon>Glomeromycotina</taxon>
        <taxon>Glomeromycetes</taxon>
        <taxon>Glomerales</taxon>
        <taxon>Glomeraceae</taxon>
        <taxon>Funneliformis</taxon>
    </lineage>
</organism>
<keyword evidence="2" id="KW-1185">Reference proteome</keyword>
<dbReference type="AlphaFoldDB" id="A0A9N9GM56"/>
<evidence type="ECO:0000313" key="2">
    <source>
        <dbReference type="Proteomes" id="UP000789570"/>
    </source>
</evidence>
<dbReference type="Proteomes" id="UP000789570">
    <property type="component" value="Unassembled WGS sequence"/>
</dbReference>